<sequence length="343" mass="38053">MKASAGINNRNKPRFRITDGPGTDKLLSSIATRIFRKRLPIPAPCRISLKTSNTAPIRYAGQTLLKIPNTDSKSQSGGRNKGTNVSRQKNPMMATSAVNASSRSVADTILPLDSLILIKISSHVYTMNKSTPFSGVLLTSIIGGYVLMLFALFFFLNMFSSSGVNVIRNDGSMVQLITDPYLYRNSYNGIIYVLSFSIAGAIFIYVFLLSPVINQQEKAYGIQTKPETGASLLYENVADNRLKEETQSLFNDGQAMNMDKISAFVKQYPEAALLYAMRKNPDGSDIDPGIKKIFRDWENRGLNKQMLIDEIKYQLGFTYFSDGLNFNQTLNSLKSAIGTDNHT</sequence>
<comment type="caution">
    <text evidence="3">The sequence shown here is derived from an EMBL/GenBank/DDBJ whole genome shotgun (WGS) entry which is preliminary data.</text>
</comment>
<dbReference type="EMBL" id="JAEAOA010002069">
    <property type="protein sequence ID" value="KAK3584169.1"/>
    <property type="molecule type" value="Genomic_DNA"/>
</dbReference>
<evidence type="ECO:0000256" key="2">
    <source>
        <dbReference type="SAM" id="Phobius"/>
    </source>
</evidence>
<feature type="transmembrane region" description="Helical" evidence="2">
    <location>
        <begin position="189"/>
        <end position="208"/>
    </location>
</feature>
<dbReference type="AlphaFoldDB" id="A0AAE0S2V3"/>
<dbReference type="Proteomes" id="UP001195483">
    <property type="component" value="Unassembled WGS sequence"/>
</dbReference>
<keyword evidence="2" id="KW-1133">Transmembrane helix</keyword>
<evidence type="ECO:0000256" key="1">
    <source>
        <dbReference type="SAM" id="MobiDB-lite"/>
    </source>
</evidence>
<keyword evidence="2" id="KW-0472">Membrane</keyword>
<evidence type="ECO:0000313" key="4">
    <source>
        <dbReference type="Proteomes" id="UP001195483"/>
    </source>
</evidence>
<proteinExistence type="predicted"/>
<reference evidence="3" key="1">
    <citation type="journal article" date="2021" name="Genome Biol. Evol.">
        <title>A High-Quality Reference Genome for a Parasitic Bivalve with Doubly Uniparental Inheritance (Bivalvia: Unionida).</title>
        <authorList>
            <person name="Smith C.H."/>
        </authorList>
    </citation>
    <scope>NUCLEOTIDE SEQUENCE</scope>
    <source>
        <strain evidence="3">CHS0354</strain>
    </source>
</reference>
<keyword evidence="2" id="KW-0812">Transmembrane</keyword>
<protein>
    <submittedName>
        <fullName evidence="3">Uncharacterized protein</fullName>
    </submittedName>
</protein>
<reference evidence="3" key="3">
    <citation type="submission" date="2023-05" db="EMBL/GenBank/DDBJ databases">
        <authorList>
            <person name="Smith C.H."/>
        </authorList>
    </citation>
    <scope>NUCLEOTIDE SEQUENCE</scope>
    <source>
        <strain evidence="3">CHS0354</strain>
        <tissue evidence="3">Mantle</tissue>
    </source>
</reference>
<accession>A0AAE0S2V3</accession>
<feature type="region of interest" description="Disordered" evidence="1">
    <location>
        <begin position="68"/>
        <end position="93"/>
    </location>
</feature>
<reference evidence="3" key="2">
    <citation type="journal article" date="2021" name="Genome Biol. Evol.">
        <title>Developing a high-quality reference genome for a parasitic bivalve with doubly uniparental inheritance (Bivalvia: Unionida).</title>
        <authorList>
            <person name="Smith C.H."/>
        </authorList>
    </citation>
    <scope>NUCLEOTIDE SEQUENCE</scope>
    <source>
        <strain evidence="3">CHS0354</strain>
        <tissue evidence="3">Mantle</tissue>
    </source>
</reference>
<feature type="region of interest" description="Disordered" evidence="1">
    <location>
        <begin position="1"/>
        <end position="20"/>
    </location>
</feature>
<name>A0AAE0S2V3_9BIVA</name>
<feature type="compositionally biased region" description="Polar residues" evidence="1">
    <location>
        <begin position="69"/>
        <end position="89"/>
    </location>
</feature>
<feature type="transmembrane region" description="Helical" evidence="2">
    <location>
        <begin position="136"/>
        <end position="156"/>
    </location>
</feature>
<evidence type="ECO:0000313" key="3">
    <source>
        <dbReference type="EMBL" id="KAK3584169.1"/>
    </source>
</evidence>
<organism evidence="3 4">
    <name type="scientific">Potamilus streckersoni</name>
    <dbReference type="NCBI Taxonomy" id="2493646"/>
    <lineage>
        <taxon>Eukaryota</taxon>
        <taxon>Metazoa</taxon>
        <taxon>Spiralia</taxon>
        <taxon>Lophotrochozoa</taxon>
        <taxon>Mollusca</taxon>
        <taxon>Bivalvia</taxon>
        <taxon>Autobranchia</taxon>
        <taxon>Heteroconchia</taxon>
        <taxon>Palaeoheterodonta</taxon>
        <taxon>Unionida</taxon>
        <taxon>Unionoidea</taxon>
        <taxon>Unionidae</taxon>
        <taxon>Ambleminae</taxon>
        <taxon>Lampsilini</taxon>
        <taxon>Potamilus</taxon>
    </lineage>
</organism>
<gene>
    <name evidence="3" type="ORF">CHS0354_035250</name>
</gene>
<keyword evidence="4" id="KW-1185">Reference proteome</keyword>
<feature type="compositionally biased region" description="Polar residues" evidence="1">
    <location>
        <begin position="1"/>
        <end position="10"/>
    </location>
</feature>